<comment type="caution">
    <text evidence="1">The sequence shown here is derived from an EMBL/GenBank/DDBJ whole genome shotgun (WGS) entry which is preliminary data.</text>
</comment>
<accession>A0AB34JAQ2</accession>
<keyword evidence="2" id="KW-1185">Reference proteome</keyword>
<dbReference type="AlphaFoldDB" id="A0AB34JAQ2"/>
<organism evidence="1 2">
    <name type="scientific">Prymnesium parvum</name>
    <name type="common">Toxic golden alga</name>
    <dbReference type="NCBI Taxonomy" id="97485"/>
    <lineage>
        <taxon>Eukaryota</taxon>
        <taxon>Haptista</taxon>
        <taxon>Haptophyta</taxon>
        <taxon>Prymnesiophyceae</taxon>
        <taxon>Prymnesiales</taxon>
        <taxon>Prymnesiaceae</taxon>
        <taxon>Prymnesium</taxon>
    </lineage>
</organism>
<protein>
    <submittedName>
        <fullName evidence="1">Uncharacterized protein</fullName>
    </submittedName>
</protein>
<sequence length="101" mass="11232">MVSGRANEKKNAILYDSGCTALLTNCMHGQIGEMRTVRGRQFTTANGPVSMDRVGTFVRTVYDVDGVSHTFTADWYYQPSLPFDIIGHASLRKQLTWGVLC</sequence>
<dbReference type="EMBL" id="JBGBPQ010000011">
    <property type="protein sequence ID" value="KAL1515619.1"/>
    <property type="molecule type" value="Genomic_DNA"/>
</dbReference>
<gene>
    <name evidence="1" type="ORF">AB1Y20_002238</name>
</gene>
<name>A0AB34JAQ2_PRYPA</name>
<evidence type="ECO:0000313" key="1">
    <source>
        <dbReference type="EMBL" id="KAL1515619.1"/>
    </source>
</evidence>
<evidence type="ECO:0000313" key="2">
    <source>
        <dbReference type="Proteomes" id="UP001515480"/>
    </source>
</evidence>
<reference evidence="1 2" key="1">
    <citation type="journal article" date="2024" name="Science">
        <title>Giant polyketide synthase enzymes in the biosynthesis of giant marine polyether toxins.</title>
        <authorList>
            <person name="Fallon T.R."/>
            <person name="Shende V.V."/>
            <person name="Wierzbicki I.H."/>
            <person name="Pendleton A.L."/>
            <person name="Watervoot N.F."/>
            <person name="Auber R.P."/>
            <person name="Gonzalez D.J."/>
            <person name="Wisecaver J.H."/>
            <person name="Moore B.S."/>
        </authorList>
    </citation>
    <scope>NUCLEOTIDE SEQUENCE [LARGE SCALE GENOMIC DNA]</scope>
    <source>
        <strain evidence="1 2">12B1</strain>
    </source>
</reference>
<dbReference type="Proteomes" id="UP001515480">
    <property type="component" value="Unassembled WGS sequence"/>
</dbReference>
<proteinExistence type="predicted"/>